<dbReference type="STRING" id="860228.Ccan_00340"/>
<dbReference type="KEGG" id="ccm:Ccan_00340"/>
<dbReference type="AlphaFoldDB" id="F9YPI3"/>
<organism evidence="1 2">
    <name type="scientific">Capnocytophaga canimorsus (strain 5)</name>
    <dbReference type="NCBI Taxonomy" id="860228"/>
    <lineage>
        <taxon>Bacteria</taxon>
        <taxon>Pseudomonadati</taxon>
        <taxon>Bacteroidota</taxon>
        <taxon>Flavobacteriia</taxon>
        <taxon>Flavobacteriales</taxon>
        <taxon>Flavobacteriaceae</taxon>
        <taxon>Capnocytophaga</taxon>
    </lineage>
</organism>
<keyword evidence="2" id="KW-1185">Reference proteome</keyword>
<name>F9YPI3_CAPCC</name>
<protein>
    <submittedName>
        <fullName evidence="1">Uncharacterized protein</fullName>
    </submittedName>
</protein>
<proteinExistence type="predicted"/>
<sequence>MLVHNAKICLYQLAREGIGYAQRILRGIKFNKIMSKSLGDLEYAHEVWLKGMKNRVDTIMKNGKRVISRKATQLSDITEQTAKKYIDEVASYRGQEVQNIKRLDQGIKKISDDAKAILSVPKQNKPIPKNIQDYARRRYTQEYIYQKIKRVSSYKRERGYDLSTSERLSLSFFCNVSMNTCFDVAKVLIIR</sequence>
<dbReference type="eggNOG" id="ENOG5033WVH">
    <property type="taxonomic scope" value="Bacteria"/>
</dbReference>
<dbReference type="Proteomes" id="UP000008895">
    <property type="component" value="Chromosome"/>
</dbReference>
<evidence type="ECO:0000313" key="2">
    <source>
        <dbReference type="Proteomes" id="UP000008895"/>
    </source>
</evidence>
<dbReference type="HOGENOM" id="CLU_1419167_0_0_10"/>
<dbReference type="EMBL" id="CP002113">
    <property type="protein sequence ID" value="AEK22157.1"/>
    <property type="molecule type" value="Genomic_DNA"/>
</dbReference>
<accession>F9YPI3</accession>
<evidence type="ECO:0000313" key="1">
    <source>
        <dbReference type="EMBL" id="AEK22157.1"/>
    </source>
</evidence>
<gene>
    <name evidence="1" type="ordered locus">Ccan_00340</name>
</gene>
<reference evidence="1 2" key="1">
    <citation type="journal article" date="2011" name="J. Bacteriol.">
        <title>Complete genome sequence of the dog commensal and human pathogen Capnocytophaga canimorsus strain 5.</title>
        <authorList>
            <person name="Manfredi P."/>
            <person name="Pagni M."/>
            <person name="Cornelis G.R."/>
        </authorList>
    </citation>
    <scope>NUCLEOTIDE SEQUENCE [LARGE SCALE GENOMIC DNA]</scope>
    <source>
        <strain evidence="2">5</strain>
    </source>
</reference>